<feature type="region of interest" description="Disordered" evidence="12">
    <location>
        <begin position="2099"/>
        <end position="2159"/>
    </location>
</feature>
<evidence type="ECO:0000259" key="13">
    <source>
        <dbReference type="PROSITE" id="PS50067"/>
    </source>
</evidence>
<feature type="coiled-coil region" evidence="11">
    <location>
        <begin position="1519"/>
        <end position="2047"/>
    </location>
</feature>
<feature type="region of interest" description="Disordered" evidence="12">
    <location>
        <begin position="974"/>
        <end position="998"/>
    </location>
</feature>
<dbReference type="PROSITE" id="PS50067">
    <property type="entry name" value="KINESIN_MOTOR_2"/>
    <property type="match status" value="1"/>
</dbReference>
<dbReference type="GO" id="GO:0005876">
    <property type="term" value="C:spindle microtubule"/>
    <property type="evidence" value="ECO:0007669"/>
    <property type="project" value="TreeGrafter"/>
</dbReference>
<feature type="coiled-coil region" evidence="11">
    <location>
        <begin position="788"/>
        <end position="822"/>
    </location>
</feature>
<keyword evidence="5 10" id="KW-0547">Nucleotide-binding</keyword>
<dbReference type="GO" id="GO:0005524">
    <property type="term" value="F:ATP binding"/>
    <property type="evidence" value="ECO:0007669"/>
    <property type="project" value="UniProtKB-UniRule"/>
</dbReference>
<dbReference type="GO" id="GO:0007018">
    <property type="term" value="P:microtubule-based movement"/>
    <property type="evidence" value="ECO:0007669"/>
    <property type="project" value="InterPro"/>
</dbReference>
<sequence>MSGKRSFSELQGTCVRRPKEESVPYKKKRKNLVDLFNRASIAVNPDECTKVYLRVKPLTGDEECSQKCLNVISEENAVQATAPDSSHAHKSSTRGLGKSSLKFTFSQVFDENTRQADFFNHTMLDMTKEFIGGQNSLIFCYGVTSSGKTYTIQGKPQDAGILPRSLDVLFNSINGKQISNPSLKPEMFNDFVKLSADEVLEEKKLKKQTLKLGANDDPTVMSLMGDEMESALSDTAMSSSSGIDELLADVVNRDREKIKVDVEEKVRFGVWVSFAEVYNEQVYDLLVPVPQKKKGKRETLRISDDRNGNPYIKGLKEIHVESADEAYKLLTIGQRNLMTACTRLNHCSSRSHSIFNIKILRVVNKEDPHIACVSTLSLCDLAGAERYSKTQASGDRLREAGNINASLMTLGRCIETLRHNQLHRDQQRLVPFRDSKLTRILQNFFNGYGKAAMIVNVSQAASMFDDTLHVFKFSAIAKQVKYEKAPEEKKTQRVKKVLPPLHRQTIAWESQESNAMLQEAQNIPLPHDEDDIAEEGDEELNDRDEMRKYIEFLEDRNKNLYEMLAEEIQNAQNNENRIRKEAYESMQKQMVIIEESYSTMWKDAVVDAEELADERARGIMEVYEKRLERIQTKVDEDDEWVSSMLYHQEKTKVEEKEAKIAELEKQLQEKQPPVNDSVDMGNTVLVETLTHKLHEAKDEISSKEAQVNELKLLVEEAGETYTNHVEEIKTLNEKLAKEQKTAQCLMQKVSELENLLSDTKQDVCKAQETLDIKEKEWLMSQEDFLDQLKSKDSAISSLEEECKELQGEIERLQDQMSQIDEQSRCQRDLDSSTVSEKNLKLKGNLSIIENSLNGESKLKIGKENICDLDVLSKAKQQNAELSYQLTSVKNELDSRQTDITNLKMQNVTLESNLAEVTKKLHDIEDKYEKMALAGNDDGAAMEITHMVKVIEEKKTSGKGQNEDDDDEDEEIVFNIKSDSKNDKSKTNQSQLKTPSKTETKVDDLAVKLKDAELANIALRNKLKHEEDDYFKREQALIHGYTAEIDSLKLELAKVKAKTDGVTIAKPQRGKKRALMDVSTCSSVLDSESLEEKHSSHPRLDSMIKHQDKDPGMAVLSNEVALLQEQLVSLTSAYKILAKQDKTSVDISVKQKMEPVKKAARQSDVSSVSRYSLTNSVLLFEKEEYAIKFEEMSNRVVELETVVKTLTEQLEKQKETSEEARQQDATSKQECDLSKTNEQVQMLTKELVDAREARNQMKQTLNTAVSARDKLEYEFKEKEEMISQLEENIKQTNEQVHTLTKELADAHEVNNQIKQTLNTAVTAKDNLDCEFSEQEKIVSQLEERIKQKNEQVESLTKELADAREVNSQIQQTLIMTVTAKDKIECEFKEKDQLASQLEERIKQTNDMKCELEKATELSSQKTQDLNFEIENLSQKLAESTNERDLIVGDLQELKNKLNLMAAQLETAKEEKYAYDKEREEKMTQLEICREKSALMEQNFEANKQELAKKDSQSKMLVDKCKDLEQSLLEKEKNFKRIEEDYCQRLGTLEEQLNLDCKTKSTALSSLQEQISKISSQLKEKSEELARVESLRQEEAAEVAQKLIMLEKQKKMLERRAIEACDREEESQLKLQGYETLKEDVEKMRKDLQAQNLRVNEEKTLNIQLQEKLALITEEVKQLRKSEIAMTSSKQDVESLKSNLSEMELALDNASKAKDHAIIAREQLLEKVEELRVELLESEKTMDKQEEVLTKQDEEIKDLKTALDSSKTECNDLDKALTRKDLEIANLNKQIRKCEEEINTMRQSERRLWEAEQRDKVAHEKLLESSSNNSALQAKVEVLEKEKIALERNYEKKEKDFMNEKDKLRQCLEKAELELEQHICESQVLAEKMKSITEELTMTKSEKRKIEMNSKDLEVELEQLKNKISKISNEAKDTNEIKFQNDHLQEEAEKTKQDLKKAQQELKDMETRLMQISENKKVIEKDLQKQENINKRNKEEMEHWKAERDSCVKKLEHCINKMAQEKEHLNEEVEKLKKSNADLAQEATNISRRKDALISELKKSNNTMSIQLADAEGMTPPPKMATPEQAFPGLLNFEEDIDTSGHLEIDVTPRAAKRGKKRQTTHRHQPSSSSVDPEAIPEPKCLKTIKEESESPFSPSSKSPRIRVAELASEVIATLSPLTRSSAKKLSTRNKGKKSAVQQPLETESETYGAPVDDISTMSTRRSSRLKKTASKHSLV</sequence>
<dbReference type="Proteomes" id="UP001283361">
    <property type="component" value="Unassembled WGS sequence"/>
</dbReference>
<dbReference type="InterPro" id="IPR001752">
    <property type="entry name" value="Kinesin_motor_dom"/>
</dbReference>
<evidence type="ECO:0000313" key="15">
    <source>
        <dbReference type="Proteomes" id="UP001283361"/>
    </source>
</evidence>
<keyword evidence="2" id="KW-0963">Cytoplasm</keyword>
<dbReference type="PANTHER" id="PTHR47970">
    <property type="entry name" value="KINESIN-LIKE PROTEIN KIF11"/>
    <property type="match status" value="1"/>
</dbReference>
<keyword evidence="3" id="KW-0597">Phosphoprotein</keyword>
<evidence type="ECO:0000256" key="1">
    <source>
        <dbReference type="ARBA" id="ARBA00004186"/>
    </source>
</evidence>
<feature type="compositionally biased region" description="Basic and acidic residues" evidence="12">
    <location>
        <begin position="1210"/>
        <end position="1234"/>
    </location>
</feature>
<proteinExistence type="inferred from homology"/>
<evidence type="ECO:0000256" key="9">
    <source>
        <dbReference type="ARBA" id="ARBA00023212"/>
    </source>
</evidence>
<evidence type="ECO:0000256" key="12">
    <source>
        <dbReference type="SAM" id="MobiDB-lite"/>
    </source>
</evidence>
<dbReference type="SUPFAM" id="SSF52540">
    <property type="entry name" value="P-loop containing nucleoside triphosphate hydrolases"/>
    <property type="match status" value="1"/>
</dbReference>
<keyword evidence="15" id="KW-1185">Reference proteome</keyword>
<dbReference type="GO" id="GO:0008574">
    <property type="term" value="F:plus-end-directed microtubule motor activity"/>
    <property type="evidence" value="ECO:0007669"/>
    <property type="project" value="TreeGrafter"/>
</dbReference>
<feature type="compositionally biased region" description="Basic residues" evidence="12">
    <location>
        <begin position="2220"/>
        <end position="2234"/>
    </location>
</feature>
<feature type="compositionally biased region" description="Basic residues" evidence="12">
    <location>
        <begin position="2180"/>
        <end position="2192"/>
    </location>
</feature>
<dbReference type="InterPro" id="IPR047149">
    <property type="entry name" value="KIF11-like"/>
</dbReference>
<dbReference type="PROSITE" id="PS00411">
    <property type="entry name" value="KINESIN_MOTOR_1"/>
    <property type="match status" value="1"/>
</dbReference>
<dbReference type="PANTHER" id="PTHR47970:SF29">
    <property type="entry name" value="KINESIN FAMILY MEMBER 20B"/>
    <property type="match status" value="1"/>
</dbReference>
<evidence type="ECO:0000313" key="14">
    <source>
        <dbReference type="EMBL" id="KAK3758641.1"/>
    </source>
</evidence>
<dbReference type="GO" id="GO:0072686">
    <property type="term" value="C:mitotic spindle"/>
    <property type="evidence" value="ECO:0007669"/>
    <property type="project" value="TreeGrafter"/>
</dbReference>
<feature type="compositionally biased region" description="Basic residues" evidence="12">
    <location>
        <begin position="2109"/>
        <end position="2123"/>
    </location>
</feature>
<feature type="coiled-coil region" evidence="11">
    <location>
        <begin position="871"/>
        <end position="933"/>
    </location>
</feature>
<accession>A0AAE1D609</accession>
<dbReference type="InterPro" id="IPR027417">
    <property type="entry name" value="P-loop_NTPase"/>
</dbReference>
<evidence type="ECO:0000256" key="7">
    <source>
        <dbReference type="ARBA" id="ARBA00023054"/>
    </source>
</evidence>
<feature type="region of interest" description="Disordered" evidence="12">
    <location>
        <begin position="2173"/>
        <end position="2234"/>
    </location>
</feature>
<keyword evidence="7 11" id="KW-0175">Coiled coil</keyword>
<comment type="caution">
    <text evidence="14">The sequence shown here is derived from an EMBL/GenBank/DDBJ whole genome shotgun (WGS) entry which is preliminary data.</text>
</comment>
<keyword evidence="4" id="KW-0493">Microtubule</keyword>
<name>A0AAE1D609_9GAST</name>
<feature type="binding site" evidence="10">
    <location>
        <begin position="142"/>
        <end position="149"/>
    </location>
    <ligand>
        <name>ATP</name>
        <dbReference type="ChEBI" id="CHEBI:30616"/>
    </ligand>
</feature>
<evidence type="ECO:0000256" key="4">
    <source>
        <dbReference type="ARBA" id="ARBA00022701"/>
    </source>
</evidence>
<keyword evidence="6 10" id="KW-0067">ATP-binding</keyword>
<dbReference type="GO" id="GO:0090307">
    <property type="term" value="P:mitotic spindle assembly"/>
    <property type="evidence" value="ECO:0007669"/>
    <property type="project" value="TreeGrafter"/>
</dbReference>
<evidence type="ECO:0000256" key="11">
    <source>
        <dbReference type="SAM" id="Coils"/>
    </source>
</evidence>
<dbReference type="Gene3D" id="3.40.850.10">
    <property type="entry name" value="Kinesin motor domain"/>
    <property type="match status" value="1"/>
</dbReference>
<evidence type="ECO:0000256" key="6">
    <source>
        <dbReference type="ARBA" id="ARBA00022840"/>
    </source>
</evidence>
<dbReference type="GO" id="GO:0005634">
    <property type="term" value="C:nucleus"/>
    <property type="evidence" value="ECO:0007669"/>
    <property type="project" value="TreeGrafter"/>
</dbReference>
<dbReference type="GO" id="GO:0051231">
    <property type="term" value="P:spindle elongation"/>
    <property type="evidence" value="ECO:0007669"/>
    <property type="project" value="TreeGrafter"/>
</dbReference>
<evidence type="ECO:0000256" key="5">
    <source>
        <dbReference type="ARBA" id="ARBA00022741"/>
    </source>
</evidence>
<dbReference type="SMART" id="SM00129">
    <property type="entry name" value="KISc"/>
    <property type="match status" value="1"/>
</dbReference>
<protein>
    <recommendedName>
        <fullName evidence="13">Kinesin motor domain-containing protein</fullName>
    </recommendedName>
</protein>
<gene>
    <name evidence="14" type="ORF">RRG08_019550</name>
</gene>
<keyword evidence="8 10" id="KW-0505">Motor protein</keyword>
<dbReference type="GO" id="GO:0008017">
    <property type="term" value="F:microtubule binding"/>
    <property type="evidence" value="ECO:0007669"/>
    <property type="project" value="InterPro"/>
</dbReference>
<feature type="region of interest" description="Disordered" evidence="12">
    <location>
        <begin position="1210"/>
        <end position="1235"/>
    </location>
</feature>
<dbReference type="Pfam" id="PF00225">
    <property type="entry name" value="Kinesin"/>
    <property type="match status" value="1"/>
</dbReference>
<feature type="coiled-coil region" evidence="11">
    <location>
        <begin position="543"/>
        <end position="581"/>
    </location>
</feature>
<evidence type="ECO:0000256" key="2">
    <source>
        <dbReference type="ARBA" id="ARBA00022490"/>
    </source>
</evidence>
<feature type="domain" description="Kinesin motor" evidence="13">
    <location>
        <begin position="48"/>
        <end position="480"/>
    </location>
</feature>
<reference evidence="14" key="1">
    <citation type="journal article" date="2023" name="G3 (Bethesda)">
        <title>A reference genome for the long-term kleptoplast-retaining sea slug Elysia crispata morphotype clarki.</title>
        <authorList>
            <person name="Eastman K.E."/>
            <person name="Pendleton A.L."/>
            <person name="Shaikh M.A."/>
            <person name="Suttiyut T."/>
            <person name="Ogas R."/>
            <person name="Tomko P."/>
            <person name="Gavelis G."/>
            <person name="Widhalm J.R."/>
            <person name="Wisecaver J.H."/>
        </authorList>
    </citation>
    <scope>NUCLEOTIDE SEQUENCE</scope>
    <source>
        <strain evidence="14">ECLA1</strain>
    </source>
</reference>
<comment type="similarity">
    <text evidence="10">Belongs to the TRAFAC class myosin-kinesin ATPase superfamily. Kinesin family.</text>
</comment>
<dbReference type="EMBL" id="JAWDGP010005256">
    <property type="protein sequence ID" value="KAK3758641.1"/>
    <property type="molecule type" value="Genomic_DNA"/>
</dbReference>
<organism evidence="14 15">
    <name type="scientific">Elysia crispata</name>
    <name type="common">lettuce slug</name>
    <dbReference type="NCBI Taxonomy" id="231223"/>
    <lineage>
        <taxon>Eukaryota</taxon>
        <taxon>Metazoa</taxon>
        <taxon>Spiralia</taxon>
        <taxon>Lophotrochozoa</taxon>
        <taxon>Mollusca</taxon>
        <taxon>Gastropoda</taxon>
        <taxon>Heterobranchia</taxon>
        <taxon>Euthyneura</taxon>
        <taxon>Panpulmonata</taxon>
        <taxon>Sacoglossa</taxon>
        <taxon>Placobranchoidea</taxon>
        <taxon>Plakobranchidae</taxon>
        <taxon>Elysia</taxon>
    </lineage>
</organism>
<feature type="compositionally biased region" description="Basic and acidic residues" evidence="12">
    <location>
        <begin position="2138"/>
        <end position="2147"/>
    </location>
</feature>
<comment type="subcellular location">
    <subcellularLocation>
        <location evidence="1">Cytoplasm</location>
        <location evidence="1">Cytoskeleton</location>
        <location evidence="1">Spindle</location>
    </subcellularLocation>
</comment>
<feature type="coiled-coil region" evidence="11">
    <location>
        <begin position="646"/>
        <end position="762"/>
    </location>
</feature>
<dbReference type="InterPro" id="IPR019821">
    <property type="entry name" value="Kinesin_motor_CS"/>
</dbReference>
<evidence type="ECO:0000256" key="10">
    <source>
        <dbReference type="PROSITE-ProRule" id="PRU00283"/>
    </source>
</evidence>
<evidence type="ECO:0000256" key="3">
    <source>
        <dbReference type="ARBA" id="ARBA00022553"/>
    </source>
</evidence>
<evidence type="ECO:0000256" key="8">
    <source>
        <dbReference type="ARBA" id="ARBA00023175"/>
    </source>
</evidence>
<keyword evidence="9" id="KW-0206">Cytoskeleton</keyword>
<dbReference type="InterPro" id="IPR036961">
    <property type="entry name" value="Kinesin_motor_dom_sf"/>
</dbReference>
<dbReference type="PRINTS" id="PR00380">
    <property type="entry name" value="KINESINHEAVY"/>
</dbReference>
<feature type="coiled-coil region" evidence="11">
    <location>
        <begin position="1001"/>
        <end position="1057"/>
    </location>
</feature>